<dbReference type="RefSeq" id="WP_070201088.1">
    <property type="nucleotide sequence ID" value="NZ_LJGZ01000025.1"/>
</dbReference>
<accession>A0A1E7LVY4</accession>
<dbReference type="PROSITE" id="PS50231">
    <property type="entry name" value="RICIN_B_LECTIN"/>
    <property type="match status" value="1"/>
</dbReference>
<dbReference type="OrthoDB" id="4204978at2"/>
<keyword evidence="3" id="KW-1185">Reference proteome</keyword>
<dbReference type="InterPro" id="IPR035992">
    <property type="entry name" value="Ricin_B-like_lectins"/>
</dbReference>
<dbReference type="InterPro" id="IPR000772">
    <property type="entry name" value="Ricin_B_lectin"/>
</dbReference>
<evidence type="ECO:0000313" key="2">
    <source>
        <dbReference type="EMBL" id="OEV20344.1"/>
    </source>
</evidence>
<dbReference type="Gene3D" id="2.80.10.50">
    <property type="match status" value="1"/>
</dbReference>
<dbReference type="AlphaFoldDB" id="A0A1E7LVY4"/>
<dbReference type="Pfam" id="PF14200">
    <property type="entry name" value="RicinB_lectin_2"/>
    <property type="match status" value="1"/>
</dbReference>
<dbReference type="CDD" id="cd00161">
    <property type="entry name" value="beta-trefoil_Ricin-like"/>
    <property type="match status" value="1"/>
</dbReference>
<feature type="domain" description="Ricin B lectin" evidence="1">
    <location>
        <begin position="11"/>
        <end position="154"/>
    </location>
</feature>
<dbReference type="Proteomes" id="UP000175971">
    <property type="component" value="Unassembled WGS sequence"/>
</dbReference>
<proteinExistence type="predicted"/>
<dbReference type="PATRIC" id="fig|518642.7.peg.4076"/>
<dbReference type="SMART" id="SM00458">
    <property type="entry name" value="RICIN"/>
    <property type="match status" value="1"/>
</dbReference>
<evidence type="ECO:0000259" key="1">
    <source>
        <dbReference type="SMART" id="SM00458"/>
    </source>
</evidence>
<evidence type="ECO:0000313" key="3">
    <source>
        <dbReference type="Proteomes" id="UP000175971"/>
    </source>
</evidence>
<dbReference type="SUPFAM" id="SSF50370">
    <property type="entry name" value="Ricin B-like lectins"/>
    <property type="match status" value="1"/>
</dbReference>
<sequence>MSSDPAPVVEAGTYRLRNVGSGLVLEVYGAAKGSGARVQQGREEDGAAAHQRWQLSPVHEGASLYHLVNAHSGKRLDVANADTENGVRIQQWKANNFGAQEWLIEQHPEAPGTVTLVSFISGLVMEVADGSTEEGGTVQQWEDTDSPFQWWRLEPVSS</sequence>
<organism evidence="2 3">
    <name type="scientific">Streptomyces nanshensis</name>
    <dbReference type="NCBI Taxonomy" id="518642"/>
    <lineage>
        <taxon>Bacteria</taxon>
        <taxon>Bacillati</taxon>
        <taxon>Actinomycetota</taxon>
        <taxon>Actinomycetes</taxon>
        <taxon>Kitasatosporales</taxon>
        <taxon>Streptomycetaceae</taxon>
        <taxon>Streptomyces</taxon>
    </lineage>
</organism>
<reference evidence="2 3" key="1">
    <citation type="journal article" date="2016" name="Front. Microbiol.">
        <title>Comparative Genomics Analysis of Streptomyces Species Reveals Their Adaptation to the Marine Environment and Their Diversity at the Genomic Level.</title>
        <authorList>
            <person name="Tian X."/>
            <person name="Zhang Z."/>
            <person name="Yang T."/>
            <person name="Chen M."/>
            <person name="Li J."/>
            <person name="Chen F."/>
            <person name="Yang J."/>
            <person name="Li W."/>
            <person name="Zhang B."/>
            <person name="Zhang Z."/>
            <person name="Wu J."/>
            <person name="Zhang C."/>
            <person name="Long L."/>
            <person name="Xiao J."/>
        </authorList>
    </citation>
    <scope>NUCLEOTIDE SEQUENCE [LARGE SCALE GENOMIC DNA]</scope>
    <source>
        <strain evidence="2 3">SCSIO M10372</strain>
    </source>
</reference>
<gene>
    <name evidence="2" type="ORF">AN221_12875</name>
</gene>
<dbReference type="EMBL" id="LJGZ01000025">
    <property type="protein sequence ID" value="OEV20344.1"/>
    <property type="molecule type" value="Genomic_DNA"/>
</dbReference>
<comment type="caution">
    <text evidence="2">The sequence shown here is derived from an EMBL/GenBank/DDBJ whole genome shotgun (WGS) entry which is preliminary data.</text>
</comment>
<name>A0A1E7LVY4_9ACTN</name>
<protein>
    <recommendedName>
        <fullName evidence="1">Ricin B lectin domain-containing protein</fullName>
    </recommendedName>
</protein>